<dbReference type="AlphaFoldDB" id="A0A8K0CN27"/>
<sequence>ICQNIKQNRAAVSPNTISDYFNELGKELQGVSPQNILNYDQTNLSDDSGKKTIIAKQGCKYPERLMNSTKSFIFDDGTILPPYIVYRTKQVHNSLAEDRPQSAIERNLDDSTRVAASEDHFSDSPYADEISLHDSDSSLNLASEGDL</sequence>
<organism evidence="2 3">
    <name type="scientific">Ignelater luminosus</name>
    <name type="common">Cucubano</name>
    <name type="synonym">Pyrophorus luminosus</name>
    <dbReference type="NCBI Taxonomy" id="2038154"/>
    <lineage>
        <taxon>Eukaryota</taxon>
        <taxon>Metazoa</taxon>
        <taxon>Ecdysozoa</taxon>
        <taxon>Arthropoda</taxon>
        <taxon>Hexapoda</taxon>
        <taxon>Insecta</taxon>
        <taxon>Pterygota</taxon>
        <taxon>Neoptera</taxon>
        <taxon>Endopterygota</taxon>
        <taxon>Coleoptera</taxon>
        <taxon>Polyphaga</taxon>
        <taxon>Elateriformia</taxon>
        <taxon>Elateroidea</taxon>
        <taxon>Elateridae</taxon>
        <taxon>Agrypninae</taxon>
        <taxon>Pyrophorini</taxon>
        <taxon>Ignelater</taxon>
    </lineage>
</organism>
<reference evidence="2" key="1">
    <citation type="submission" date="2019-08" db="EMBL/GenBank/DDBJ databases">
        <title>The genome of the North American firefly Photinus pyralis.</title>
        <authorList>
            <consortium name="Photinus pyralis genome working group"/>
            <person name="Fallon T.R."/>
            <person name="Sander Lower S.E."/>
            <person name="Weng J.-K."/>
        </authorList>
    </citation>
    <scope>NUCLEOTIDE SEQUENCE</scope>
    <source>
        <strain evidence="2">TRF0915ILg1</strain>
        <tissue evidence="2">Whole body</tissue>
    </source>
</reference>
<feature type="non-terminal residue" evidence="2">
    <location>
        <position position="1"/>
    </location>
</feature>
<dbReference type="EMBL" id="VTPC01075533">
    <property type="protein sequence ID" value="KAF2888621.1"/>
    <property type="molecule type" value="Genomic_DNA"/>
</dbReference>
<feature type="compositionally biased region" description="Basic and acidic residues" evidence="1">
    <location>
        <begin position="95"/>
        <end position="122"/>
    </location>
</feature>
<accession>A0A8K0CN27</accession>
<dbReference type="OrthoDB" id="8193167at2759"/>
<keyword evidence="3" id="KW-1185">Reference proteome</keyword>
<evidence type="ECO:0000313" key="3">
    <source>
        <dbReference type="Proteomes" id="UP000801492"/>
    </source>
</evidence>
<protein>
    <submittedName>
        <fullName evidence="2">Uncharacterized protein</fullName>
    </submittedName>
</protein>
<dbReference type="Proteomes" id="UP000801492">
    <property type="component" value="Unassembled WGS sequence"/>
</dbReference>
<proteinExistence type="predicted"/>
<name>A0A8K0CN27_IGNLU</name>
<evidence type="ECO:0000313" key="2">
    <source>
        <dbReference type="EMBL" id="KAF2888621.1"/>
    </source>
</evidence>
<comment type="caution">
    <text evidence="2">The sequence shown here is derived from an EMBL/GenBank/DDBJ whole genome shotgun (WGS) entry which is preliminary data.</text>
</comment>
<gene>
    <name evidence="2" type="ORF">ILUMI_17552</name>
</gene>
<feature type="region of interest" description="Disordered" evidence="1">
    <location>
        <begin position="95"/>
        <end position="129"/>
    </location>
</feature>
<evidence type="ECO:0000256" key="1">
    <source>
        <dbReference type="SAM" id="MobiDB-lite"/>
    </source>
</evidence>